<keyword evidence="1" id="KW-1133">Transmembrane helix</keyword>
<evidence type="ECO:0000313" key="3">
    <source>
        <dbReference type="Proteomes" id="UP000032427"/>
    </source>
</evidence>
<evidence type="ECO:0000313" key="2">
    <source>
        <dbReference type="EMBL" id="CED70992.1"/>
    </source>
</evidence>
<dbReference type="EMBL" id="LN554846">
    <property type="protein sequence ID" value="CED70992.1"/>
    <property type="molecule type" value="Genomic_DNA"/>
</dbReference>
<reference evidence="3" key="1">
    <citation type="submission" date="2014-09" db="EMBL/GenBank/DDBJ databases">
        <authorList>
            <person name="Hjerde E."/>
        </authorList>
    </citation>
    <scope>NUCLEOTIDE SEQUENCE [LARGE SCALE GENOMIC DNA]</scope>
    <source>
        <strain evidence="3">06/09/139</strain>
    </source>
</reference>
<dbReference type="KEGG" id="awd:AWOD_I_0899"/>
<keyword evidence="1" id="KW-0812">Transmembrane</keyword>
<evidence type="ECO:0000256" key="1">
    <source>
        <dbReference type="SAM" id="Phobius"/>
    </source>
</evidence>
<dbReference type="Proteomes" id="UP000032427">
    <property type="component" value="Chromosome 1"/>
</dbReference>
<protein>
    <submittedName>
        <fullName evidence="2">Putative exported protein</fullName>
    </submittedName>
</protein>
<accession>A0A090IL12</accession>
<sequence length="53" mass="5759">MRRYYEKTKGQVLTKFAAFAAVFVLLAVIAAPKFLGGETVNSASQGTLTLYSE</sequence>
<proteinExistence type="predicted"/>
<name>A0A090IL12_9GAMM</name>
<keyword evidence="3" id="KW-1185">Reference proteome</keyword>
<gene>
    <name evidence="2" type="ORF">AWOD_I_0899</name>
</gene>
<dbReference type="PATRIC" id="fig|80852.17.peg.912"/>
<dbReference type="AlphaFoldDB" id="A0A090IL12"/>
<feature type="transmembrane region" description="Helical" evidence="1">
    <location>
        <begin position="12"/>
        <end position="31"/>
    </location>
</feature>
<keyword evidence="1" id="KW-0472">Membrane</keyword>
<dbReference type="HOGENOM" id="CLU_3131553_0_0_6"/>
<organism evidence="2 3">
    <name type="scientific">Aliivibrio wodanis</name>
    <dbReference type="NCBI Taxonomy" id="80852"/>
    <lineage>
        <taxon>Bacteria</taxon>
        <taxon>Pseudomonadati</taxon>
        <taxon>Pseudomonadota</taxon>
        <taxon>Gammaproteobacteria</taxon>
        <taxon>Vibrionales</taxon>
        <taxon>Vibrionaceae</taxon>
        <taxon>Aliivibrio</taxon>
    </lineage>
</organism>